<dbReference type="STRING" id="551996.SAMN05192573_11511"/>
<feature type="signal peptide" evidence="1">
    <location>
        <begin position="1"/>
        <end position="19"/>
    </location>
</feature>
<protein>
    <submittedName>
        <fullName evidence="4">TonB-dependent Receptor Plug Domain</fullName>
    </submittedName>
</protein>
<gene>
    <name evidence="4" type="ORF">SAMN05192573_11511</name>
</gene>
<reference evidence="5" key="1">
    <citation type="submission" date="2016-10" db="EMBL/GenBank/DDBJ databases">
        <authorList>
            <person name="Varghese N."/>
            <person name="Submissions S."/>
        </authorList>
    </citation>
    <scope>NUCLEOTIDE SEQUENCE [LARGE SCALE GENOMIC DNA]</scope>
    <source>
        <strain evidence="5">Gh-67</strain>
    </source>
</reference>
<keyword evidence="5" id="KW-1185">Reference proteome</keyword>
<dbReference type="EMBL" id="FNCG01000015">
    <property type="protein sequence ID" value="SDI00636.1"/>
    <property type="molecule type" value="Genomic_DNA"/>
</dbReference>
<dbReference type="RefSeq" id="WP_091172693.1">
    <property type="nucleotide sequence ID" value="NZ_FNCG01000015.1"/>
</dbReference>
<dbReference type="Proteomes" id="UP000199705">
    <property type="component" value="Unassembled WGS sequence"/>
</dbReference>
<sequence length="833" mass="91957">MLKKLFLYYLLVSPLLCLAQTKITDRVNNISGKYEPSIDQVAIKEPGLSNVINKLKEYKVSYIAEKVYLHFDKPYYAAGDTVYFKAYITAGDRHELSDISGVLHVELVNATNRVDRSVKLQITDGVAWGDFALPDTLPKGNYHIRAYTKWMQNRGSNNYFDREIKIGSISNKIAESATKGPLPVASNKIDVQFFAEGGNIITSIQSKIAFKAIGTDGTGVNVSGIITDDENNQIATFASSHLGMGCFYLKAQPGKRYKAEFNYADGTKNTVNLPIPIENGVSLSVDNSEIPRAIVKINAADAFYKQNKGKDFTLLIYSGGTASTIACRLDSQSITRNILKRRLKTGIATITLFSAANEPLCERLIFVQNYDQMSLAVNSPKTGYKKRERVDISLNVKNRAGDPSVGHFSVSVIDENKVPVDENSEHTILTDLLLTSDLKGNVEQPNYYFTNITKESVKNLDLVMLINGYRGFEWRPVLDNNYSATAFQPETALEIRGTAKISGGSAMHEGTVSLISSNPTTVLSEPINENGSFVFRNLFFTDTERFILQAVTANGDNSTKLTYNEDNQPLIVISQVQDHAPDNVNLSMTNYLENNKLRQEDYLKYNKVKMLKEVKVKAVKRNDYRSSALGGAGSADQVIHLGQLPVTGSLTQMVESRVHGARAYAMLRGDFDGLVILDGVPIDKAISGTSVPGGSRLDFINASDVETVELFYGSDAAIYGVRAGHGVIVITSKARGGLTENEITSTGILPISVPGFYKARIFYSPKYENLEQAGNRPDLRSTIYWQPELITGNDGNASFSYFNADGQGRYRVVIEGIDENGNLGRQVYRYNVR</sequence>
<feature type="domain" description="Macroglobulin" evidence="2">
    <location>
        <begin position="66"/>
        <end position="160"/>
    </location>
</feature>
<evidence type="ECO:0000259" key="2">
    <source>
        <dbReference type="Pfam" id="PF01835"/>
    </source>
</evidence>
<evidence type="ECO:0000256" key="1">
    <source>
        <dbReference type="SAM" id="SignalP"/>
    </source>
</evidence>
<keyword evidence="4" id="KW-0675">Receptor</keyword>
<dbReference type="Pfam" id="PF07715">
    <property type="entry name" value="Plug"/>
    <property type="match status" value="1"/>
</dbReference>
<proteinExistence type="predicted"/>
<name>A0A1G8H211_9SPHI</name>
<evidence type="ECO:0000259" key="3">
    <source>
        <dbReference type="Pfam" id="PF07715"/>
    </source>
</evidence>
<dbReference type="GO" id="GO:0004866">
    <property type="term" value="F:endopeptidase inhibitor activity"/>
    <property type="evidence" value="ECO:0007669"/>
    <property type="project" value="InterPro"/>
</dbReference>
<evidence type="ECO:0000313" key="5">
    <source>
        <dbReference type="Proteomes" id="UP000199705"/>
    </source>
</evidence>
<feature type="chain" id="PRO_5011489623" evidence="1">
    <location>
        <begin position="20"/>
        <end position="833"/>
    </location>
</feature>
<feature type="domain" description="TonB-dependent receptor plug" evidence="3">
    <location>
        <begin position="655"/>
        <end position="727"/>
    </location>
</feature>
<dbReference type="InterPro" id="IPR002890">
    <property type="entry name" value="MG2"/>
</dbReference>
<organism evidence="4 5">
    <name type="scientific">Mucilaginibacter gossypii</name>
    <dbReference type="NCBI Taxonomy" id="551996"/>
    <lineage>
        <taxon>Bacteria</taxon>
        <taxon>Pseudomonadati</taxon>
        <taxon>Bacteroidota</taxon>
        <taxon>Sphingobacteriia</taxon>
        <taxon>Sphingobacteriales</taxon>
        <taxon>Sphingobacteriaceae</taxon>
        <taxon>Mucilaginibacter</taxon>
    </lineage>
</organism>
<dbReference type="Gene3D" id="2.60.40.1930">
    <property type="match status" value="1"/>
</dbReference>
<evidence type="ECO:0000313" key="4">
    <source>
        <dbReference type="EMBL" id="SDI00636.1"/>
    </source>
</evidence>
<dbReference type="AlphaFoldDB" id="A0A1G8H211"/>
<dbReference type="Gene3D" id="2.170.130.10">
    <property type="entry name" value="TonB-dependent receptor, plug domain"/>
    <property type="match status" value="1"/>
</dbReference>
<dbReference type="InterPro" id="IPR012910">
    <property type="entry name" value="Plug_dom"/>
</dbReference>
<dbReference type="Pfam" id="PF01835">
    <property type="entry name" value="MG2"/>
    <property type="match status" value="1"/>
</dbReference>
<accession>A0A1G8H211</accession>
<dbReference type="InterPro" id="IPR037066">
    <property type="entry name" value="Plug_dom_sf"/>
</dbReference>
<keyword evidence="1" id="KW-0732">Signal</keyword>
<dbReference type="SUPFAM" id="SSF56935">
    <property type="entry name" value="Porins"/>
    <property type="match status" value="1"/>
</dbReference>